<dbReference type="SUPFAM" id="SSF51445">
    <property type="entry name" value="(Trans)glycosidases"/>
    <property type="match status" value="1"/>
</dbReference>
<dbReference type="SUPFAM" id="SSF55545">
    <property type="entry name" value="beta-N-acetylhexosaminidase-like domain"/>
    <property type="match status" value="1"/>
</dbReference>
<dbReference type="Gene3D" id="3.30.379.10">
    <property type="entry name" value="Chitobiase/beta-hexosaminidase domain 2-like"/>
    <property type="match status" value="1"/>
</dbReference>
<proteinExistence type="inferred from homology"/>
<dbReference type="InterPro" id="IPR015883">
    <property type="entry name" value="Glyco_hydro_20_cat"/>
</dbReference>
<keyword evidence="5" id="KW-0326">Glycosidase</keyword>
<comment type="caution">
    <text evidence="8">The sequence shown here is derived from an EMBL/GenBank/DDBJ whole genome shotgun (WGS) entry which is preliminary data.</text>
</comment>
<comment type="catalytic activity">
    <reaction evidence="1">
        <text>Hydrolysis of terminal non-reducing N-acetyl-D-hexosamine residues in N-acetyl-beta-D-hexosaminides.</text>
        <dbReference type="EC" id="3.2.1.52"/>
    </reaction>
</comment>
<dbReference type="Proteomes" id="UP000618319">
    <property type="component" value="Unassembled WGS sequence"/>
</dbReference>
<dbReference type="PANTHER" id="PTHR22600">
    <property type="entry name" value="BETA-HEXOSAMINIDASE"/>
    <property type="match status" value="1"/>
</dbReference>
<reference evidence="8 9" key="1">
    <citation type="submission" date="2018-02" db="EMBL/GenBank/DDBJ databases">
        <title>Sphingobacterium KA21.</title>
        <authorList>
            <person name="Vasarhelyi B.M."/>
            <person name="Deshmukh S."/>
            <person name="Balint B."/>
            <person name="Kukolya J."/>
        </authorList>
    </citation>
    <scope>NUCLEOTIDE SEQUENCE [LARGE SCALE GENOMIC DNA]</scope>
    <source>
        <strain evidence="8 9">Ka21</strain>
    </source>
</reference>
<dbReference type="Pfam" id="PF02838">
    <property type="entry name" value="Glyco_hydro_20b"/>
    <property type="match status" value="1"/>
</dbReference>
<dbReference type="Gene3D" id="3.20.20.80">
    <property type="entry name" value="Glycosidases"/>
    <property type="match status" value="1"/>
</dbReference>
<dbReference type="RefSeq" id="WP_196937427.1">
    <property type="nucleotide sequence ID" value="NZ_MU158689.1"/>
</dbReference>
<accession>A0ABR9T3F8</accession>
<dbReference type="PRINTS" id="PR00738">
    <property type="entry name" value="GLHYDRLASE20"/>
</dbReference>
<evidence type="ECO:0000259" key="7">
    <source>
        <dbReference type="Pfam" id="PF02838"/>
    </source>
</evidence>
<organism evidence="8 9">
    <name type="scientific">Sphingobacterium pedocola</name>
    <dbReference type="NCBI Taxonomy" id="2082722"/>
    <lineage>
        <taxon>Bacteria</taxon>
        <taxon>Pseudomonadati</taxon>
        <taxon>Bacteroidota</taxon>
        <taxon>Sphingobacteriia</taxon>
        <taxon>Sphingobacteriales</taxon>
        <taxon>Sphingobacteriaceae</taxon>
        <taxon>Sphingobacterium</taxon>
    </lineage>
</organism>
<dbReference type="GO" id="GO:0016787">
    <property type="term" value="F:hydrolase activity"/>
    <property type="evidence" value="ECO:0007669"/>
    <property type="project" value="UniProtKB-KW"/>
</dbReference>
<feature type="domain" description="Beta-hexosaminidase bacterial type N-terminal" evidence="7">
    <location>
        <begin position="22"/>
        <end position="146"/>
    </location>
</feature>
<evidence type="ECO:0000259" key="6">
    <source>
        <dbReference type="Pfam" id="PF00728"/>
    </source>
</evidence>
<name>A0ABR9T3F8_9SPHI</name>
<dbReference type="Pfam" id="PF00728">
    <property type="entry name" value="Glyco_hydro_20"/>
    <property type="match status" value="1"/>
</dbReference>
<evidence type="ECO:0000256" key="2">
    <source>
        <dbReference type="ARBA" id="ARBA00006285"/>
    </source>
</evidence>
<dbReference type="PIRSF" id="PIRSF001093">
    <property type="entry name" value="B-hxosamndse_ab_euk"/>
    <property type="match status" value="1"/>
</dbReference>
<evidence type="ECO:0000256" key="4">
    <source>
        <dbReference type="ARBA" id="ARBA00022801"/>
    </source>
</evidence>
<dbReference type="CDD" id="cd06563">
    <property type="entry name" value="GH20_chitobiase-like"/>
    <property type="match status" value="1"/>
</dbReference>
<keyword evidence="4 8" id="KW-0378">Hydrolase</keyword>
<dbReference type="EC" id="3.2.1.52" evidence="3"/>
<dbReference type="InterPro" id="IPR015882">
    <property type="entry name" value="HEX_bac_N"/>
</dbReference>
<evidence type="ECO:0000256" key="1">
    <source>
        <dbReference type="ARBA" id="ARBA00001231"/>
    </source>
</evidence>
<evidence type="ECO:0000256" key="5">
    <source>
        <dbReference type="ARBA" id="ARBA00023295"/>
    </source>
</evidence>
<feature type="domain" description="Glycoside hydrolase family 20 catalytic" evidence="6">
    <location>
        <begin position="150"/>
        <end position="500"/>
    </location>
</feature>
<protein>
    <recommendedName>
        <fullName evidence="3">beta-N-acetylhexosaminidase</fullName>
        <ecNumber evidence="3">3.2.1.52</ecNumber>
    </recommendedName>
</protein>
<gene>
    <name evidence="8" type="ORF">C4F40_01530</name>
</gene>
<dbReference type="InterPro" id="IPR025705">
    <property type="entry name" value="Beta_hexosaminidase_sua/sub"/>
</dbReference>
<dbReference type="InterPro" id="IPR017853">
    <property type="entry name" value="GH"/>
</dbReference>
<evidence type="ECO:0000313" key="9">
    <source>
        <dbReference type="Proteomes" id="UP000618319"/>
    </source>
</evidence>
<comment type="similarity">
    <text evidence="2">Belongs to the glycosyl hydrolase 20 family.</text>
</comment>
<sequence>MIFRIFILFILVGVVHQTACAQIIPRPNQLEVFSGEFKLDHRTAVMWPRELKKEGMYLEKLFVEALGHKPVGANDDKKWIKLAIDETLENELKNEGYVLHISTHEISIRAAHSRGIFYGIQSLRQLMMQQGSTSGGFNLPCMQMRDVPRFGWRAFMLDEARHFKGKGTVKKLLDEMALLKMNTFHWHLTDDQGWRIQINKYPLLTSIGGRRDSTMIDGWGTDKFIYDGTPHAGFYTQNDIREIVKYAADLHISIIPEIDMPGHTSAAIAAYPWLGSSSQQIRVPGYWGVLDQVYNVADPNVITFVQDVLTEVMELFPSNIVHIGGDEVKYDQWRASEAIQKLMAKEGLKSPADVQTRFTNDLSHFLNGKGKRMMGWNDILGEKIMDHFNNDAHDYVVSESLAANTIIHFWMGNEDLMVRAAQDGYDIVNAFHEYNYFNYEATALSKVYEFEPVPSSLVGLPGNVLGVSCQLWSEFVATEERLEYLLFPRLAATAEVGWTQNDRKDFSQFTTSLRFLKDRWRLKGISFNNSIN</sequence>
<evidence type="ECO:0000256" key="3">
    <source>
        <dbReference type="ARBA" id="ARBA00012663"/>
    </source>
</evidence>
<dbReference type="PANTHER" id="PTHR22600:SF57">
    <property type="entry name" value="BETA-N-ACETYLHEXOSAMINIDASE"/>
    <property type="match status" value="1"/>
</dbReference>
<keyword evidence="9" id="KW-1185">Reference proteome</keyword>
<dbReference type="EMBL" id="PSKQ01000010">
    <property type="protein sequence ID" value="MBE8719409.1"/>
    <property type="molecule type" value="Genomic_DNA"/>
</dbReference>
<dbReference type="InterPro" id="IPR029018">
    <property type="entry name" value="Hex-like_dom2"/>
</dbReference>
<evidence type="ECO:0000313" key="8">
    <source>
        <dbReference type="EMBL" id="MBE8719409.1"/>
    </source>
</evidence>